<evidence type="ECO:0000313" key="1">
    <source>
        <dbReference type="EMBL" id="KAG8092508.1"/>
    </source>
</evidence>
<comment type="caution">
    <text evidence="1">The sequence shown here is derived from an EMBL/GenBank/DDBJ whole genome shotgun (WGS) entry which is preliminary data.</text>
</comment>
<dbReference type="OrthoDB" id="689320at2759"/>
<evidence type="ECO:0008006" key="3">
    <source>
        <dbReference type="Google" id="ProtNLM"/>
    </source>
</evidence>
<sequence>MHTLVANSLIARLQTYLLTKHNIDIGHDTETLKVQPQDNNCDCGFHVLLYIQGFDKMEIFNISTLICPILHQQEWFVFFVSPDISEKVIILHSTDSKKQNDHIHFSEVFGGKVHKAFMQCGIASPIPVSDTSKAQVSNTTFNAKSKYSALAGMLFLEEYNGYVVRIKLKNEITVNDYRDLIMVHVLLHEENTAKLPPQIMEIVERRDKRSRKKA</sequence>
<dbReference type="AlphaFoldDB" id="A0A8J5WNX2"/>
<gene>
    <name evidence="1" type="ORF">GUJ93_ZPchr0012g20801</name>
</gene>
<protein>
    <recommendedName>
        <fullName evidence="3">Ubiquitin-like protease family profile domain-containing protein</fullName>
    </recommendedName>
</protein>
<dbReference type="EMBL" id="JAAALK010000080">
    <property type="protein sequence ID" value="KAG8092508.1"/>
    <property type="molecule type" value="Genomic_DNA"/>
</dbReference>
<reference evidence="1" key="2">
    <citation type="submission" date="2021-02" db="EMBL/GenBank/DDBJ databases">
        <authorList>
            <person name="Kimball J.A."/>
            <person name="Haas M.W."/>
            <person name="Macchietto M."/>
            <person name="Kono T."/>
            <person name="Duquette J."/>
            <person name="Shao M."/>
        </authorList>
    </citation>
    <scope>NUCLEOTIDE SEQUENCE</scope>
    <source>
        <tissue evidence="1">Fresh leaf tissue</tissue>
    </source>
</reference>
<accession>A0A8J5WNX2</accession>
<reference evidence="1" key="1">
    <citation type="journal article" date="2021" name="bioRxiv">
        <title>Whole Genome Assembly and Annotation of Northern Wild Rice, Zizania palustris L., Supports a Whole Genome Duplication in the Zizania Genus.</title>
        <authorList>
            <person name="Haas M."/>
            <person name="Kono T."/>
            <person name="Macchietto M."/>
            <person name="Millas R."/>
            <person name="McGilp L."/>
            <person name="Shao M."/>
            <person name="Duquette J."/>
            <person name="Hirsch C.N."/>
            <person name="Kimball J."/>
        </authorList>
    </citation>
    <scope>NUCLEOTIDE SEQUENCE</scope>
    <source>
        <tissue evidence="1">Fresh leaf tissue</tissue>
    </source>
</reference>
<keyword evidence="2" id="KW-1185">Reference proteome</keyword>
<proteinExistence type="predicted"/>
<name>A0A8J5WNX2_ZIZPA</name>
<organism evidence="1 2">
    <name type="scientific">Zizania palustris</name>
    <name type="common">Northern wild rice</name>
    <dbReference type="NCBI Taxonomy" id="103762"/>
    <lineage>
        <taxon>Eukaryota</taxon>
        <taxon>Viridiplantae</taxon>
        <taxon>Streptophyta</taxon>
        <taxon>Embryophyta</taxon>
        <taxon>Tracheophyta</taxon>
        <taxon>Spermatophyta</taxon>
        <taxon>Magnoliopsida</taxon>
        <taxon>Liliopsida</taxon>
        <taxon>Poales</taxon>
        <taxon>Poaceae</taxon>
        <taxon>BOP clade</taxon>
        <taxon>Oryzoideae</taxon>
        <taxon>Oryzeae</taxon>
        <taxon>Zizaniinae</taxon>
        <taxon>Zizania</taxon>
    </lineage>
</organism>
<dbReference type="Proteomes" id="UP000729402">
    <property type="component" value="Unassembled WGS sequence"/>
</dbReference>
<evidence type="ECO:0000313" key="2">
    <source>
        <dbReference type="Proteomes" id="UP000729402"/>
    </source>
</evidence>